<sequence length="277" mass="30943">MSQSGNESERQSKKQKLLSPDPESLQGHIPDLPPNADERGKLIWHWDDSDDDEFEDFPPESLYIPDIISLNFVYLTAKKELSEIRARRSSLKERKNTRLACSTNLNACADSSTAVRDVRCRLCLREDHVVTICLYRYYVPKGEKVGPGGKLVCICCQKEGGHPGEEWVGKAVDSSTQVPDLSCRPCGKEGHANPTCTYQYYVPKGEQVGRGATLICTCCKKEGCHPGTNDWVGIAVPNYCKICGKRYEHRTEDCPRKQGMEMVGDQAAFVGVCIKYT</sequence>
<reference evidence="2 3" key="1">
    <citation type="submission" date="2018-10" db="EMBL/GenBank/DDBJ databases">
        <title>A high-quality apple genome assembly.</title>
        <authorList>
            <person name="Hu J."/>
        </authorList>
    </citation>
    <scope>NUCLEOTIDE SEQUENCE [LARGE SCALE GENOMIC DNA]</scope>
    <source>
        <strain evidence="3">cv. HFTH1</strain>
        <tissue evidence="2">Young leaf</tissue>
    </source>
</reference>
<gene>
    <name evidence="2" type="ORF">DVH24_032362</name>
</gene>
<organism evidence="2 3">
    <name type="scientific">Malus domestica</name>
    <name type="common">Apple</name>
    <name type="synonym">Pyrus malus</name>
    <dbReference type="NCBI Taxonomy" id="3750"/>
    <lineage>
        <taxon>Eukaryota</taxon>
        <taxon>Viridiplantae</taxon>
        <taxon>Streptophyta</taxon>
        <taxon>Embryophyta</taxon>
        <taxon>Tracheophyta</taxon>
        <taxon>Spermatophyta</taxon>
        <taxon>Magnoliopsida</taxon>
        <taxon>eudicotyledons</taxon>
        <taxon>Gunneridae</taxon>
        <taxon>Pentapetalae</taxon>
        <taxon>rosids</taxon>
        <taxon>fabids</taxon>
        <taxon>Rosales</taxon>
        <taxon>Rosaceae</taxon>
        <taxon>Amygdaloideae</taxon>
        <taxon>Maleae</taxon>
        <taxon>Malus</taxon>
    </lineage>
</organism>
<dbReference type="AlphaFoldDB" id="A0A498J5K5"/>
<protein>
    <recommendedName>
        <fullName evidence="4">CCHC-type domain-containing protein</fullName>
    </recommendedName>
</protein>
<accession>A0A498J5K5</accession>
<feature type="region of interest" description="Disordered" evidence="1">
    <location>
        <begin position="1"/>
        <end position="36"/>
    </location>
</feature>
<dbReference type="Proteomes" id="UP000290289">
    <property type="component" value="Chromosome 9"/>
</dbReference>
<evidence type="ECO:0008006" key="4">
    <source>
        <dbReference type="Google" id="ProtNLM"/>
    </source>
</evidence>
<comment type="caution">
    <text evidence="2">The sequence shown here is derived from an EMBL/GenBank/DDBJ whole genome shotgun (WGS) entry which is preliminary data.</text>
</comment>
<dbReference type="EMBL" id="RDQH01000335">
    <property type="protein sequence ID" value="RXH90005.1"/>
    <property type="molecule type" value="Genomic_DNA"/>
</dbReference>
<evidence type="ECO:0000313" key="3">
    <source>
        <dbReference type="Proteomes" id="UP000290289"/>
    </source>
</evidence>
<evidence type="ECO:0000256" key="1">
    <source>
        <dbReference type="SAM" id="MobiDB-lite"/>
    </source>
</evidence>
<keyword evidence="3" id="KW-1185">Reference proteome</keyword>
<name>A0A498J5K5_MALDO</name>
<proteinExistence type="predicted"/>
<evidence type="ECO:0000313" key="2">
    <source>
        <dbReference type="EMBL" id="RXH90005.1"/>
    </source>
</evidence>